<dbReference type="PANTHER" id="PTHR30068:SF4">
    <property type="entry name" value="URONATE ISOMERASE"/>
    <property type="match status" value="1"/>
</dbReference>
<evidence type="ECO:0000256" key="1">
    <source>
        <dbReference type="ARBA" id="ARBA00001165"/>
    </source>
</evidence>
<dbReference type="GO" id="GO:0008880">
    <property type="term" value="F:glucuronate isomerase activity"/>
    <property type="evidence" value="ECO:0007669"/>
    <property type="project" value="UniProtKB-EC"/>
</dbReference>
<evidence type="ECO:0000256" key="6">
    <source>
        <dbReference type="ARBA" id="ARBA00023235"/>
    </source>
</evidence>
<reference evidence="7 8" key="1">
    <citation type="submission" date="2018-10" db="EMBL/GenBank/DDBJ databases">
        <title>Isolation, diversity and antifungal activity of actinobacteria from wheat.</title>
        <authorList>
            <person name="Han C."/>
        </authorList>
    </citation>
    <scope>NUCLEOTIDE SEQUENCE [LARGE SCALE GENOMIC DNA]</scope>
    <source>
        <strain evidence="7 8">NEAU-YY56</strain>
    </source>
</reference>
<dbReference type="OrthoDB" id="9766564at2"/>
<comment type="similarity">
    <text evidence="3">Belongs to the metallo-dependent hydrolases superfamily. Uronate isomerase family.</text>
</comment>
<name>A0A3M2J0I7_9CELL</name>
<proteinExistence type="inferred from homology"/>
<dbReference type="Proteomes" id="UP000269289">
    <property type="component" value="Unassembled WGS sequence"/>
</dbReference>
<dbReference type="Gene3D" id="3.20.20.140">
    <property type="entry name" value="Metal-dependent hydrolases"/>
    <property type="match status" value="1"/>
</dbReference>
<dbReference type="UniPathway" id="UPA00246"/>
<dbReference type="AlphaFoldDB" id="A0A3M2J0I7"/>
<keyword evidence="6 7" id="KW-0413">Isomerase</keyword>
<dbReference type="PANTHER" id="PTHR30068">
    <property type="entry name" value="URONATE ISOMERASE"/>
    <property type="match status" value="1"/>
</dbReference>
<dbReference type="NCBIfam" id="NF002794">
    <property type="entry name" value="PRK02925.1"/>
    <property type="match status" value="1"/>
</dbReference>
<keyword evidence="8" id="KW-1185">Reference proteome</keyword>
<sequence length="478" mass="52620">MVTLSSPVAPPRIALHPDRLLPADPATRSVARDLYAAVRDLPVISPHGHVPARWLAEDLPFPDPTALLVTPDHYLTRLLHARGVPLTDLGVGVEDPTPERSRAAFRLVCEHWAALRGTPVKLWLEQVLAEVLGVDLVPSAATADDVYDAVAERVAEPGFRPRALYDRFRLDVLATTDDPCDDLRHHAALRDDPTWHGRVVPTFRPDRYLEAGHPAWAAHLDALAEVTGTDTDTFAGWVRAMADRRAYFAAHGAVSSDHSHRDVVMAPLDPAEGERLYAAALAGRATPAEATTLRRGLLFEQARMASEDGLVMTLHPGVSRDHHAPSRDRLGPDIGADIPVAVELTEALRPVLHAFGTHPRFRLVVFTIDETVFSRELAPLAGFYPSLYVGAPWWFLDAPDAMDRFRSAVTETAGFAKTSGFVDDTRAYLSIPTRHDVSRRADAAYLARLVTQHRLTLEEAHETAVELVTSIPRKAFRL</sequence>
<evidence type="ECO:0000256" key="3">
    <source>
        <dbReference type="ARBA" id="ARBA00008397"/>
    </source>
</evidence>
<comment type="pathway">
    <text evidence="2">Carbohydrate metabolism; pentose and glucuronate interconversion.</text>
</comment>
<dbReference type="EMBL" id="RFFI01000119">
    <property type="protein sequence ID" value="RMI04983.1"/>
    <property type="molecule type" value="Genomic_DNA"/>
</dbReference>
<evidence type="ECO:0000313" key="8">
    <source>
        <dbReference type="Proteomes" id="UP000269289"/>
    </source>
</evidence>
<gene>
    <name evidence="7" type="ORF">EBM89_17005</name>
</gene>
<dbReference type="SUPFAM" id="SSF51556">
    <property type="entry name" value="Metallo-dependent hydrolases"/>
    <property type="match status" value="1"/>
</dbReference>
<organism evidence="7 8">
    <name type="scientific">Cellulomonas triticagri</name>
    <dbReference type="NCBI Taxonomy" id="2483352"/>
    <lineage>
        <taxon>Bacteria</taxon>
        <taxon>Bacillati</taxon>
        <taxon>Actinomycetota</taxon>
        <taxon>Actinomycetes</taxon>
        <taxon>Micrococcales</taxon>
        <taxon>Cellulomonadaceae</taxon>
        <taxon>Cellulomonas</taxon>
    </lineage>
</organism>
<evidence type="ECO:0000256" key="2">
    <source>
        <dbReference type="ARBA" id="ARBA00004892"/>
    </source>
</evidence>
<dbReference type="EC" id="5.3.1.12" evidence="4"/>
<dbReference type="Pfam" id="PF02614">
    <property type="entry name" value="UxaC"/>
    <property type="match status" value="1"/>
</dbReference>
<dbReference type="InterPro" id="IPR032466">
    <property type="entry name" value="Metal_Hydrolase"/>
</dbReference>
<evidence type="ECO:0000256" key="5">
    <source>
        <dbReference type="ARBA" id="ARBA00020555"/>
    </source>
</evidence>
<evidence type="ECO:0000256" key="4">
    <source>
        <dbReference type="ARBA" id="ARBA00012546"/>
    </source>
</evidence>
<comment type="catalytic activity">
    <reaction evidence="1">
        <text>D-glucuronate = D-fructuronate</text>
        <dbReference type="Rhea" id="RHEA:13049"/>
        <dbReference type="ChEBI" id="CHEBI:58720"/>
        <dbReference type="ChEBI" id="CHEBI:59863"/>
        <dbReference type="EC" id="5.3.1.12"/>
    </reaction>
</comment>
<dbReference type="GO" id="GO:0042840">
    <property type="term" value="P:D-glucuronate catabolic process"/>
    <property type="evidence" value="ECO:0007669"/>
    <property type="project" value="TreeGrafter"/>
</dbReference>
<comment type="caution">
    <text evidence="7">The sequence shown here is derived from an EMBL/GenBank/DDBJ whole genome shotgun (WGS) entry which is preliminary data.</text>
</comment>
<evidence type="ECO:0000313" key="7">
    <source>
        <dbReference type="EMBL" id="RMI04983.1"/>
    </source>
</evidence>
<dbReference type="RefSeq" id="WP_122150829.1">
    <property type="nucleotide sequence ID" value="NZ_RFFI01000119.1"/>
</dbReference>
<dbReference type="InterPro" id="IPR003766">
    <property type="entry name" value="Uronate_isomerase"/>
</dbReference>
<protein>
    <recommendedName>
        <fullName evidence="5">Uronate isomerase</fullName>
        <ecNumber evidence="4">5.3.1.12</ecNumber>
    </recommendedName>
</protein>
<dbReference type="GO" id="GO:0019698">
    <property type="term" value="P:D-galacturonate catabolic process"/>
    <property type="evidence" value="ECO:0007669"/>
    <property type="project" value="TreeGrafter"/>
</dbReference>
<dbReference type="Gene3D" id="1.10.2020.10">
    <property type="entry name" value="uronate isomerase, domain 2, chain A"/>
    <property type="match status" value="1"/>
</dbReference>
<accession>A0A3M2J0I7</accession>